<keyword evidence="1" id="KW-0732">Signal</keyword>
<dbReference type="EMBL" id="AONQ01000046">
    <property type="protein sequence ID" value="EME68955.1"/>
    <property type="molecule type" value="Genomic_DNA"/>
</dbReference>
<reference evidence="2 3" key="1">
    <citation type="journal article" date="2014" name="Genome Announc.">
        <title>Draft Genome Sequence of Magnetospirillum sp. Strain SO-1, a Freshwater Magnetotactic Bacterium Isolated from the Ol'khovka River, Russia.</title>
        <authorList>
            <person name="Grouzdev D.S."/>
            <person name="Dziuba M.V."/>
            <person name="Sukhacheva M.S."/>
            <person name="Mardanov A.V."/>
            <person name="Beletskiy A.V."/>
            <person name="Kuznetsov B.B."/>
            <person name="Skryabin K.G."/>
        </authorList>
    </citation>
    <scope>NUCLEOTIDE SEQUENCE [LARGE SCALE GENOMIC DNA]</scope>
    <source>
        <strain evidence="2 3">SO-1</strain>
    </source>
</reference>
<dbReference type="eggNOG" id="COG0491">
    <property type="taxonomic scope" value="Bacteria"/>
</dbReference>
<dbReference type="InterPro" id="IPR036866">
    <property type="entry name" value="RibonucZ/Hydroxyglut_hydro"/>
</dbReference>
<dbReference type="PROSITE" id="PS51318">
    <property type="entry name" value="TAT"/>
    <property type="match status" value="1"/>
</dbReference>
<gene>
    <name evidence="2" type="ORF">H261_15612</name>
</gene>
<dbReference type="AlphaFoldDB" id="M2Z3K7"/>
<dbReference type="SUPFAM" id="SSF56281">
    <property type="entry name" value="Metallo-hydrolase/oxidoreductase"/>
    <property type="match status" value="1"/>
</dbReference>
<dbReference type="GO" id="GO:0016787">
    <property type="term" value="F:hydrolase activity"/>
    <property type="evidence" value="ECO:0007669"/>
    <property type="project" value="UniProtKB-KW"/>
</dbReference>
<dbReference type="Gene3D" id="3.60.15.10">
    <property type="entry name" value="Ribonuclease Z/Hydroxyacylglutathione hydrolase-like"/>
    <property type="match status" value="1"/>
</dbReference>
<feature type="chain" id="PRO_5004029723" evidence="1">
    <location>
        <begin position="27"/>
        <end position="105"/>
    </location>
</feature>
<feature type="signal peptide" evidence="1">
    <location>
        <begin position="1"/>
        <end position="26"/>
    </location>
</feature>
<keyword evidence="3" id="KW-1185">Reference proteome</keyword>
<feature type="non-terminal residue" evidence="2">
    <location>
        <position position="105"/>
    </location>
</feature>
<evidence type="ECO:0000256" key="1">
    <source>
        <dbReference type="SAM" id="SignalP"/>
    </source>
</evidence>
<comment type="caution">
    <text evidence="2">The sequence shown here is derived from an EMBL/GenBank/DDBJ whole genome shotgun (WGS) entry which is preliminary data.</text>
</comment>
<dbReference type="InterPro" id="IPR006311">
    <property type="entry name" value="TAT_signal"/>
</dbReference>
<organism evidence="2 3">
    <name type="scientific">Paramagnetospirillum caucaseum</name>
    <dbReference type="NCBI Taxonomy" id="1244869"/>
    <lineage>
        <taxon>Bacteria</taxon>
        <taxon>Pseudomonadati</taxon>
        <taxon>Pseudomonadota</taxon>
        <taxon>Alphaproteobacteria</taxon>
        <taxon>Rhodospirillales</taxon>
        <taxon>Magnetospirillaceae</taxon>
        <taxon>Paramagnetospirillum</taxon>
    </lineage>
</organism>
<dbReference type="STRING" id="1244869.H261_15612"/>
<proteinExistence type="predicted"/>
<accession>M2Z3K7</accession>
<evidence type="ECO:0000313" key="2">
    <source>
        <dbReference type="EMBL" id="EME68955.1"/>
    </source>
</evidence>
<dbReference type="Proteomes" id="UP000011744">
    <property type="component" value="Unassembled WGS sequence"/>
</dbReference>
<name>M2Z3K7_9PROT</name>
<protein>
    <submittedName>
        <fullName evidence="2">Putative hydrolase</fullName>
    </submittedName>
</protein>
<keyword evidence="2" id="KW-0378">Hydrolase</keyword>
<sequence length="105" mass="11016">MLSRRDALKTAILATAALAASPAALAGKGGDLMWKHYPADERGFLRSPVLIMGAKEAILVDSSFTLSDGKAIADDIRASGRKLTAIYVSQSDPDYYFGLGPSVAA</sequence>
<evidence type="ECO:0000313" key="3">
    <source>
        <dbReference type="Proteomes" id="UP000011744"/>
    </source>
</evidence>